<evidence type="ECO:0000313" key="4">
    <source>
        <dbReference type="EMBL" id="MBE9461270.1"/>
    </source>
</evidence>
<feature type="modified residue" description="4-aspartylphosphate" evidence="2">
    <location>
        <position position="57"/>
    </location>
</feature>
<dbReference type="EMBL" id="JACYGY010000001">
    <property type="protein sequence ID" value="MBE9461270.1"/>
    <property type="molecule type" value="Genomic_DNA"/>
</dbReference>
<proteinExistence type="predicted"/>
<dbReference type="Proteomes" id="UP000634134">
    <property type="component" value="Unassembled WGS sequence"/>
</dbReference>
<comment type="caution">
    <text evidence="4">The sequence shown here is derived from an EMBL/GenBank/DDBJ whole genome shotgun (WGS) entry which is preliminary data.</text>
</comment>
<dbReference type="InterPro" id="IPR001789">
    <property type="entry name" value="Sig_transdc_resp-reg_receiver"/>
</dbReference>
<dbReference type="InterPro" id="IPR039420">
    <property type="entry name" value="WalR-like"/>
</dbReference>
<evidence type="ECO:0000256" key="1">
    <source>
        <dbReference type="ARBA" id="ARBA00023125"/>
    </source>
</evidence>
<dbReference type="Gene3D" id="2.40.50.1020">
    <property type="entry name" value="LytTr DNA-binding domain"/>
    <property type="match status" value="1"/>
</dbReference>
<dbReference type="SMART" id="SM00850">
    <property type="entry name" value="LytTR"/>
    <property type="match status" value="1"/>
</dbReference>
<evidence type="ECO:0000259" key="3">
    <source>
        <dbReference type="PROSITE" id="PS50110"/>
    </source>
</evidence>
<dbReference type="InterPro" id="IPR011006">
    <property type="entry name" value="CheY-like_superfamily"/>
</dbReference>
<dbReference type="PROSITE" id="PS50110">
    <property type="entry name" value="RESPONSE_REGULATORY"/>
    <property type="match status" value="1"/>
</dbReference>
<keyword evidence="2" id="KW-0597">Phosphoprotein</keyword>
<feature type="domain" description="Response regulatory" evidence="3">
    <location>
        <begin position="6"/>
        <end position="116"/>
    </location>
</feature>
<dbReference type="PANTHER" id="PTHR48111:SF69">
    <property type="entry name" value="RESPONSE REGULATOR RECEIVER"/>
    <property type="match status" value="1"/>
</dbReference>
<dbReference type="Gene3D" id="3.40.50.2300">
    <property type="match status" value="1"/>
</dbReference>
<dbReference type="InterPro" id="IPR007492">
    <property type="entry name" value="LytTR_DNA-bd_dom"/>
</dbReference>
<organism evidence="4 5">
    <name type="scientific">Dyadobacter subterraneus</name>
    <dbReference type="NCBI Taxonomy" id="2773304"/>
    <lineage>
        <taxon>Bacteria</taxon>
        <taxon>Pseudomonadati</taxon>
        <taxon>Bacteroidota</taxon>
        <taxon>Cytophagia</taxon>
        <taxon>Cytophagales</taxon>
        <taxon>Spirosomataceae</taxon>
        <taxon>Dyadobacter</taxon>
    </lineage>
</organism>
<name>A0ABR9W727_9BACT</name>
<keyword evidence="5" id="KW-1185">Reference proteome</keyword>
<evidence type="ECO:0000313" key="5">
    <source>
        <dbReference type="Proteomes" id="UP000634134"/>
    </source>
</evidence>
<dbReference type="SUPFAM" id="SSF52172">
    <property type="entry name" value="CheY-like"/>
    <property type="match status" value="1"/>
</dbReference>
<dbReference type="PANTHER" id="PTHR48111">
    <property type="entry name" value="REGULATOR OF RPOS"/>
    <property type="match status" value="1"/>
</dbReference>
<dbReference type="SMART" id="SM00448">
    <property type="entry name" value="REC"/>
    <property type="match status" value="1"/>
</dbReference>
<dbReference type="Pfam" id="PF00072">
    <property type="entry name" value="Response_reg"/>
    <property type="match status" value="1"/>
</dbReference>
<accession>A0ABR9W727</accession>
<evidence type="ECO:0000256" key="2">
    <source>
        <dbReference type="PROSITE-ProRule" id="PRU00169"/>
    </source>
</evidence>
<reference evidence="5" key="1">
    <citation type="submission" date="2023-07" db="EMBL/GenBank/DDBJ databases">
        <title>Dyadobacter sp. nov 'subterranea' isolated from contaminted grondwater.</title>
        <authorList>
            <person name="Szabo I."/>
            <person name="Al-Omari J."/>
            <person name="Szerdahelyi S.G."/>
            <person name="Rado J."/>
        </authorList>
    </citation>
    <scope>NUCLEOTIDE SEQUENCE [LARGE SCALE GENOMIC DNA]</scope>
    <source>
        <strain evidence="5">UP-52</strain>
    </source>
</reference>
<keyword evidence="1" id="KW-0238">DNA-binding</keyword>
<gene>
    <name evidence="4" type="ORF">IEE83_05175</name>
</gene>
<sequence>MNTKLRCLLLDDELPGLTYLRMLCEQIPGLEVVKAFNDPVKLMQASETLDFDLCILDIEMPGLNGLEVAGLLKGKPVIFITAYKEFAAEAFDLDAVDYIRKPIQKERLEKAITKAAKLIEKGKTEKQFMQLNTNKGKALVAFDQLLLITSAEKEKRDKVAYLENGTEITLKNISFEQLLTLLPAENFCRISKRDIIALKAIRFFTHQEVTTNIFTESTDKELVITLGDNFRKEFLEKVSG</sequence>
<protein>
    <submittedName>
        <fullName evidence="4">Response regulator transcription factor</fullName>
    </submittedName>
</protein>